<keyword evidence="2" id="KW-1185">Reference proteome</keyword>
<comment type="caution">
    <text evidence="1">The sequence shown here is derived from an EMBL/GenBank/DDBJ whole genome shotgun (WGS) entry which is preliminary data.</text>
</comment>
<reference evidence="1" key="1">
    <citation type="journal article" date="2019" name="bioRxiv">
        <title>The Genome of the Zebra Mussel, Dreissena polymorpha: A Resource for Invasive Species Research.</title>
        <authorList>
            <person name="McCartney M.A."/>
            <person name="Auch B."/>
            <person name="Kono T."/>
            <person name="Mallez S."/>
            <person name="Zhang Y."/>
            <person name="Obille A."/>
            <person name="Becker A."/>
            <person name="Abrahante J.E."/>
            <person name="Garbe J."/>
            <person name="Badalamenti J.P."/>
            <person name="Herman A."/>
            <person name="Mangelson H."/>
            <person name="Liachko I."/>
            <person name="Sullivan S."/>
            <person name="Sone E.D."/>
            <person name="Koren S."/>
            <person name="Silverstein K.A.T."/>
            <person name="Beckman K.B."/>
            <person name="Gohl D.M."/>
        </authorList>
    </citation>
    <scope>NUCLEOTIDE SEQUENCE</scope>
    <source>
        <strain evidence="1">Duluth1</strain>
        <tissue evidence="1">Whole animal</tissue>
    </source>
</reference>
<proteinExistence type="predicted"/>
<evidence type="ECO:0000313" key="1">
    <source>
        <dbReference type="EMBL" id="KAH3805816.1"/>
    </source>
</evidence>
<gene>
    <name evidence="1" type="ORF">DPMN_134125</name>
</gene>
<dbReference type="Proteomes" id="UP000828390">
    <property type="component" value="Unassembled WGS sequence"/>
</dbReference>
<accession>A0A9D4FWU4</accession>
<dbReference type="EMBL" id="JAIWYP010000006">
    <property type="protein sequence ID" value="KAH3805816.1"/>
    <property type="molecule type" value="Genomic_DNA"/>
</dbReference>
<evidence type="ECO:0000313" key="2">
    <source>
        <dbReference type="Proteomes" id="UP000828390"/>
    </source>
</evidence>
<sequence>MYRGKACGKAVDAQRQRLRLGSRCTGAKLATLSEGVIPEDWRKAIVSPLFKNGSKKEPASYRPLSLTSVVNHLSLIGGSNTKKTLQIVLERSMSKRLRCKFNSKGVKMKLSFDSSEIQSCNWQVLLRMTIDIYRDNTDSYKLLRLPRITPDRIRGVV</sequence>
<name>A0A9D4FWU4_DREPO</name>
<dbReference type="AlphaFoldDB" id="A0A9D4FWU4"/>
<protein>
    <submittedName>
        <fullName evidence="1">Uncharacterized protein</fullName>
    </submittedName>
</protein>
<reference evidence="1" key="2">
    <citation type="submission" date="2020-11" db="EMBL/GenBank/DDBJ databases">
        <authorList>
            <person name="McCartney M.A."/>
            <person name="Auch B."/>
            <person name="Kono T."/>
            <person name="Mallez S."/>
            <person name="Becker A."/>
            <person name="Gohl D.M."/>
            <person name="Silverstein K.A.T."/>
            <person name="Koren S."/>
            <person name="Bechman K.B."/>
            <person name="Herman A."/>
            <person name="Abrahante J.E."/>
            <person name="Garbe J."/>
        </authorList>
    </citation>
    <scope>NUCLEOTIDE SEQUENCE</scope>
    <source>
        <strain evidence="1">Duluth1</strain>
        <tissue evidence="1">Whole animal</tissue>
    </source>
</reference>
<organism evidence="1 2">
    <name type="scientific">Dreissena polymorpha</name>
    <name type="common">Zebra mussel</name>
    <name type="synonym">Mytilus polymorpha</name>
    <dbReference type="NCBI Taxonomy" id="45954"/>
    <lineage>
        <taxon>Eukaryota</taxon>
        <taxon>Metazoa</taxon>
        <taxon>Spiralia</taxon>
        <taxon>Lophotrochozoa</taxon>
        <taxon>Mollusca</taxon>
        <taxon>Bivalvia</taxon>
        <taxon>Autobranchia</taxon>
        <taxon>Heteroconchia</taxon>
        <taxon>Euheterodonta</taxon>
        <taxon>Imparidentia</taxon>
        <taxon>Neoheterodontei</taxon>
        <taxon>Myida</taxon>
        <taxon>Dreissenoidea</taxon>
        <taxon>Dreissenidae</taxon>
        <taxon>Dreissena</taxon>
    </lineage>
</organism>